<keyword evidence="6 7" id="KW-0472">Membrane</keyword>
<evidence type="ECO:0000256" key="4">
    <source>
        <dbReference type="ARBA" id="ARBA00022692"/>
    </source>
</evidence>
<accession>A0ABS3L834</accession>
<reference evidence="8 9" key="1">
    <citation type="submission" date="2021-03" db="EMBL/GenBank/DDBJ databases">
        <title>Enterococcal diversity collection.</title>
        <authorList>
            <person name="Gilmore M.S."/>
            <person name="Schwartzman J."/>
            <person name="Van Tyne D."/>
            <person name="Martin M."/>
            <person name="Earl A.M."/>
            <person name="Manson A.L."/>
            <person name="Straub T."/>
            <person name="Salamzade R."/>
            <person name="Saavedra J."/>
            <person name="Lebreton F."/>
            <person name="Prichula J."/>
            <person name="Schaufler K."/>
            <person name="Gaca A."/>
            <person name="Sgardioli B."/>
            <person name="Wagenaar J."/>
            <person name="Strong T."/>
        </authorList>
    </citation>
    <scope>NUCLEOTIDE SEQUENCE [LARGE SCALE GENOMIC DNA]</scope>
    <source>
        <strain evidence="8 9">669A</strain>
    </source>
</reference>
<evidence type="ECO:0000256" key="7">
    <source>
        <dbReference type="SAM" id="Phobius"/>
    </source>
</evidence>
<sequence>MKELTRGNPAKLILFFTIPLLAGNVLQQFYNMIDMIIVGQTLGKDALAAVGATGSVSFLIIGFAQGLTSGLSIITSQRFGAKDELGVRKSFAASVLISVAVTVVLTALSLLFLRPLLLVMQTPPEILDQAQAFISIILAGIFAAMMFNLLSNMIRALGDSRTPLIFLALAVLVNVVLDIVFITQFNSGIAGAGYATVIAQVIASLLCLVYIRKRIPLLQIGRKHFALLDKKEIRTHLNAALPMGFQSSIIAIGAVVLQSALNSLGTDVVAAQAAAGRIEQFAILPMMSFGITMATFTAQNFGARQYGRILTGIKQSLIMNILFSLLAGFSVIFFGHYLVALFVDKGETQVFQLAQVYFNISGVLYVILAVLFILRYTLQGLGQAKIPTFAGIMELLMRSFAAIILTGLYGYPGAAFASPLAWIGSVSVLLPSTIKAIRKLKELERQQKAEELGLPEEEHKPVTSTN</sequence>
<feature type="transmembrane region" description="Helical" evidence="7">
    <location>
        <begin position="321"/>
        <end position="343"/>
    </location>
</feature>
<feature type="transmembrane region" description="Helical" evidence="7">
    <location>
        <begin position="163"/>
        <end position="183"/>
    </location>
</feature>
<dbReference type="PANTHER" id="PTHR43549:SF3">
    <property type="entry name" value="MULTIDRUG RESISTANCE PROTEIN YPNP-RELATED"/>
    <property type="match status" value="1"/>
</dbReference>
<keyword evidence="5 7" id="KW-1133">Transmembrane helix</keyword>
<evidence type="ECO:0000313" key="8">
    <source>
        <dbReference type="EMBL" id="MBO1305784.1"/>
    </source>
</evidence>
<dbReference type="Pfam" id="PF01554">
    <property type="entry name" value="MatE"/>
    <property type="match status" value="2"/>
</dbReference>
<feature type="transmembrane region" description="Helical" evidence="7">
    <location>
        <begin position="189"/>
        <end position="211"/>
    </location>
</feature>
<feature type="transmembrane region" description="Helical" evidence="7">
    <location>
        <begin position="132"/>
        <end position="151"/>
    </location>
</feature>
<evidence type="ECO:0000256" key="2">
    <source>
        <dbReference type="ARBA" id="ARBA00022448"/>
    </source>
</evidence>
<evidence type="ECO:0000256" key="1">
    <source>
        <dbReference type="ARBA" id="ARBA00004651"/>
    </source>
</evidence>
<keyword evidence="9" id="KW-1185">Reference proteome</keyword>
<keyword evidence="4 7" id="KW-0812">Transmembrane</keyword>
<feature type="transmembrane region" description="Helical" evidence="7">
    <location>
        <begin position="12"/>
        <end position="30"/>
    </location>
</feature>
<dbReference type="InterPro" id="IPR002528">
    <property type="entry name" value="MATE_fam"/>
</dbReference>
<dbReference type="NCBIfam" id="TIGR00797">
    <property type="entry name" value="matE"/>
    <property type="match status" value="1"/>
</dbReference>
<proteinExistence type="predicted"/>
<keyword evidence="2" id="KW-0813">Transport</keyword>
<feature type="transmembrane region" description="Helical" evidence="7">
    <location>
        <begin position="91"/>
        <end position="112"/>
    </location>
</feature>
<feature type="transmembrane region" description="Helical" evidence="7">
    <location>
        <begin position="395"/>
        <end position="414"/>
    </location>
</feature>
<comment type="caution">
    <text evidence="8">The sequence shown here is derived from an EMBL/GenBank/DDBJ whole genome shotgun (WGS) entry which is preliminary data.</text>
</comment>
<dbReference type="Proteomes" id="UP000664601">
    <property type="component" value="Unassembled WGS sequence"/>
</dbReference>
<dbReference type="InterPro" id="IPR048279">
    <property type="entry name" value="MdtK-like"/>
</dbReference>
<feature type="transmembrane region" description="Helical" evidence="7">
    <location>
        <begin position="355"/>
        <end position="374"/>
    </location>
</feature>
<dbReference type="RefSeq" id="WP_207672721.1">
    <property type="nucleotide sequence ID" value="NZ_JAFREM010000011.1"/>
</dbReference>
<feature type="transmembrane region" description="Helical" evidence="7">
    <location>
        <begin position="50"/>
        <end position="71"/>
    </location>
</feature>
<feature type="transmembrane region" description="Helical" evidence="7">
    <location>
        <begin position="239"/>
        <end position="261"/>
    </location>
</feature>
<dbReference type="CDD" id="cd13138">
    <property type="entry name" value="MATE_yoeA_like"/>
    <property type="match status" value="1"/>
</dbReference>
<dbReference type="EMBL" id="JAFREM010000011">
    <property type="protein sequence ID" value="MBO1305784.1"/>
    <property type="molecule type" value="Genomic_DNA"/>
</dbReference>
<comment type="subcellular location">
    <subcellularLocation>
        <location evidence="1">Cell membrane</location>
        <topology evidence="1">Multi-pass membrane protein</topology>
    </subcellularLocation>
</comment>
<name>A0ABS3L834_9ENTE</name>
<gene>
    <name evidence="8" type="ORF">JZO70_06420</name>
</gene>
<evidence type="ECO:0000313" key="9">
    <source>
        <dbReference type="Proteomes" id="UP000664601"/>
    </source>
</evidence>
<dbReference type="PANTHER" id="PTHR43549">
    <property type="entry name" value="MULTIDRUG RESISTANCE PROTEIN YPNP-RELATED"/>
    <property type="match status" value="1"/>
</dbReference>
<evidence type="ECO:0000256" key="6">
    <source>
        <dbReference type="ARBA" id="ARBA00023136"/>
    </source>
</evidence>
<dbReference type="InterPro" id="IPR052031">
    <property type="entry name" value="Membrane_Transporter-Flippase"/>
</dbReference>
<keyword evidence="3" id="KW-1003">Cell membrane</keyword>
<dbReference type="PIRSF" id="PIRSF006603">
    <property type="entry name" value="DinF"/>
    <property type="match status" value="1"/>
</dbReference>
<evidence type="ECO:0000256" key="3">
    <source>
        <dbReference type="ARBA" id="ARBA00022475"/>
    </source>
</evidence>
<evidence type="ECO:0000256" key="5">
    <source>
        <dbReference type="ARBA" id="ARBA00022989"/>
    </source>
</evidence>
<protein>
    <submittedName>
        <fullName evidence="8">MATE family efflux transporter</fullName>
    </submittedName>
</protein>
<feature type="transmembrane region" description="Helical" evidence="7">
    <location>
        <begin position="281"/>
        <end position="301"/>
    </location>
</feature>
<organism evidence="8 9">
    <name type="scientific">Candidatus Enterococcus moelleringii</name>
    <dbReference type="NCBI Taxonomy" id="2815325"/>
    <lineage>
        <taxon>Bacteria</taxon>
        <taxon>Bacillati</taxon>
        <taxon>Bacillota</taxon>
        <taxon>Bacilli</taxon>
        <taxon>Lactobacillales</taxon>
        <taxon>Enterococcaceae</taxon>
        <taxon>Enterococcus</taxon>
    </lineage>
</organism>